<dbReference type="Proteomes" id="UP000034127">
    <property type="component" value="Unassembled WGS sequence"/>
</dbReference>
<dbReference type="SMART" id="SM00518">
    <property type="entry name" value="AP2Ec"/>
    <property type="match status" value="1"/>
</dbReference>
<protein>
    <submittedName>
        <fullName evidence="9">Putative endonuclease 4</fullName>
    </submittedName>
</protein>
<comment type="similarity">
    <text evidence="2">Belongs to the AP endonuclease 2 family.</text>
</comment>
<name>A0A0G0BCA2_9BACT</name>
<evidence type="ECO:0000256" key="3">
    <source>
        <dbReference type="ARBA" id="ARBA00022723"/>
    </source>
</evidence>
<keyword evidence="5" id="KW-0378">Hydrolase</keyword>
<keyword evidence="9" id="KW-0255">Endonuclease</keyword>
<dbReference type="CDD" id="cd00019">
    <property type="entry name" value="AP2Ec"/>
    <property type="match status" value="1"/>
</dbReference>
<comment type="caution">
    <text evidence="9">The sequence shown here is derived from an EMBL/GenBank/DDBJ whole genome shotgun (WGS) entry which is preliminary data.</text>
</comment>
<dbReference type="PANTHER" id="PTHR21445">
    <property type="entry name" value="ENDONUCLEASE IV ENDODEOXYRIBONUCLEASE IV"/>
    <property type="match status" value="1"/>
</dbReference>
<gene>
    <name evidence="9" type="ORF">UR63_C0023G0003</name>
</gene>
<dbReference type="PANTHER" id="PTHR21445:SF0">
    <property type="entry name" value="APURINIC-APYRIMIDINIC ENDONUCLEASE"/>
    <property type="match status" value="1"/>
</dbReference>
<evidence type="ECO:0000256" key="1">
    <source>
        <dbReference type="ARBA" id="ARBA00001947"/>
    </source>
</evidence>
<dbReference type="NCBIfam" id="TIGR00587">
    <property type="entry name" value="nfo"/>
    <property type="match status" value="1"/>
</dbReference>
<evidence type="ECO:0000256" key="5">
    <source>
        <dbReference type="ARBA" id="ARBA00022801"/>
    </source>
</evidence>
<keyword evidence="4" id="KW-0227">DNA damage</keyword>
<dbReference type="InterPro" id="IPR018246">
    <property type="entry name" value="AP_endonuc_F2_Zn_BS"/>
</dbReference>
<evidence type="ECO:0000259" key="8">
    <source>
        <dbReference type="Pfam" id="PF01261"/>
    </source>
</evidence>
<dbReference type="Gene3D" id="3.20.20.150">
    <property type="entry name" value="Divalent-metal-dependent TIM barrel enzymes"/>
    <property type="match status" value="1"/>
</dbReference>
<dbReference type="SUPFAM" id="SSF51658">
    <property type="entry name" value="Xylose isomerase-like"/>
    <property type="match status" value="1"/>
</dbReference>
<dbReference type="Pfam" id="PF01261">
    <property type="entry name" value="AP_endonuc_2"/>
    <property type="match status" value="1"/>
</dbReference>
<proteinExistence type="inferred from homology"/>
<evidence type="ECO:0000313" key="10">
    <source>
        <dbReference type="Proteomes" id="UP000034127"/>
    </source>
</evidence>
<dbReference type="GO" id="GO:0008081">
    <property type="term" value="F:phosphoric diester hydrolase activity"/>
    <property type="evidence" value="ECO:0007669"/>
    <property type="project" value="TreeGrafter"/>
</dbReference>
<dbReference type="GO" id="GO:0003677">
    <property type="term" value="F:DNA binding"/>
    <property type="evidence" value="ECO:0007669"/>
    <property type="project" value="InterPro"/>
</dbReference>
<organism evidence="9 10">
    <name type="scientific">Candidatus Roizmanbacteria bacterium GW2011_GWC2_35_12</name>
    <dbReference type="NCBI Taxonomy" id="1618485"/>
    <lineage>
        <taxon>Bacteria</taxon>
        <taxon>Candidatus Roizmaniibacteriota</taxon>
    </lineage>
</organism>
<dbReference type="InterPro" id="IPR001719">
    <property type="entry name" value="AP_endonuc_2"/>
</dbReference>
<keyword evidence="9" id="KW-0540">Nuclease</keyword>
<comment type="cofactor">
    <cofactor evidence="1">
        <name>Zn(2+)</name>
        <dbReference type="ChEBI" id="CHEBI:29105"/>
    </cofactor>
</comment>
<dbReference type="EMBL" id="LBPX01000023">
    <property type="protein sequence ID" value="KKP67034.1"/>
    <property type="molecule type" value="Genomic_DNA"/>
</dbReference>
<evidence type="ECO:0000256" key="4">
    <source>
        <dbReference type="ARBA" id="ARBA00022763"/>
    </source>
</evidence>
<evidence type="ECO:0000256" key="7">
    <source>
        <dbReference type="ARBA" id="ARBA00023204"/>
    </source>
</evidence>
<evidence type="ECO:0000256" key="6">
    <source>
        <dbReference type="ARBA" id="ARBA00022833"/>
    </source>
</evidence>
<dbReference type="AlphaFoldDB" id="A0A0G0BCA2"/>
<feature type="domain" description="Xylose isomerase-like TIM barrel" evidence="8">
    <location>
        <begin position="20"/>
        <end position="272"/>
    </location>
</feature>
<dbReference type="InterPro" id="IPR013022">
    <property type="entry name" value="Xyl_isomerase-like_TIM-brl"/>
</dbReference>
<dbReference type="GO" id="GO:0003906">
    <property type="term" value="F:DNA-(apurinic or apyrimidinic site) endonuclease activity"/>
    <property type="evidence" value="ECO:0007669"/>
    <property type="project" value="TreeGrafter"/>
</dbReference>
<sequence length="277" mass="31085">MIKLGAHQSIAGGLHEALNRINSIGGNCLQIFSSSPRGWNFAKIDEGQVSKFLNLKSRLKIDPIYFHASYLVNLADDSKTGHLSKLSLIAEMNIAPSLKIKGSIIHLGSFKDQRSDIKYQKFISNIIEVLNKTPKDALFIIENAGNKKIGQTLDEISKIVKDVNNPRVRLCLDTCHLFSNGYGFKNEGELNKFIEKLDELELLEKLEVWHINDSRDPFSSGRDRHENIGKGTIGIDEFKTLLNHPKTKEFPFIIETPGFDGNGPDKKNINALKNCLK</sequence>
<keyword evidence="7" id="KW-0234">DNA repair</keyword>
<evidence type="ECO:0000256" key="2">
    <source>
        <dbReference type="ARBA" id="ARBA00005340"/>
    </source>
</evidence>
<keyword evidence="6" id="KW-0862">Zinc</keyword>
<dbReference type="PATRIC" id="fig|1618485.3.peg.639"/>
<dbReference type="PROSITE" id="PS00730">
    <property type="entry name" value="AP_NUCLEASE_F2_2"/>
    <property type="match status" value="1"/>
</dbReference>
<dbReference type="GO" id="GO:0006284">
    <property type="term" value="P:base-excision repair"/>
    <property type="evidence" value="ECO:0007669"/>
    <property type="project" value="TreeGrafter"/>
</dbReference>
<dbReference type="InterPro" id="IPR036237">
    <property type="entry name" value="Xyl_isomerase-like_sf"/>
</dbReference>
<dbReference type="GO" id="GO:0008270">
    <property type="term" value="F:zinc ion binding"/>
    <property type="evidence" value="ECO:0007669"/>
    <property type="project" value="InterPro"/>
</dbReference>
<evidence type="ECO:0000313" key="9">
    <source>
        <dbReference type="EMBL" id="KKP67034.1"/>
    </source>
</evidence>
<reference evidence="9 10" key="1">
    <citation type="journal article" date="2015" name="Nature">
        <title>rRNA introns, odd ribosomes, and small enigmatic genomes across a large radiation of phyla.</title>
        <authorList>
            <person name="Brown C.T."/>
            <person name="Hug L.A."/>
            <person name="Thomas B.C."/>
            <person name="Sharon I."/>
            <person name="Castelle C.J."/>
            <person name="Singh A."/>
            <person name="Wilkins M.J."/>
            <person name="Williams K.H."/>
            <person name="Banfield J.F."/>
        </authorList>
    </citation>
    <scope>NUCLEOTIDE SEQUENCE [LARGE SCALE GENOMIC DNA]</scope>
</reference>
<dbReference type="PROSITE" id="PS51432">
    <property type="entry name" value="AP_NUCLEASE_F2_4"/>
    <property type="match status" value="1"/>
</dbReference>
<accession>A0A0G0BCA2</accession>
<keyword evidence="3" id="KW-0479">Metal-binding</keyword>